<feature type="domain" description="Peptidase M16 C-terminal" evidence="4">
    <location>
        <begin position="167"/>
        <end position="341"/>
    </location>
</feature>
<dbReference type="SUPFAM" id="SSF63411">
    <property type="entry name" value="LuxS/MPP-like metallohydrolase"/>
    <property type="match status" value="2"/>
</dbReference>
<evidence type="ECO:0000313" key="5">
    <source>
        <dbReference type="EMBL" id="KKP88072.1"/>
    </source>
</evidence>
<organism evidence="5 6">
    <name type="scientific">Berkelbacteria bacterium GW2011_GWA2_35_9</name>
    <dbReference type="NCBI Taxonomy" id="1618333"/>
    <lineage>
        <taxon>Bacteria</taxon>
        <taxon>Candidatus Berkelbacteria</taxon>
    </lineage>
</organism>
<dbReference type="PANTHER" id="PTHR11851:SF49">
    <property type="entry name" value="MITOCHONDRIAL-PROCESSING PEPTIDASE SUBUNIT ALPHA"/>
    <property type="match status" value="1"/>
</dbReference>
<comment type="caution">
    <text evidence="5">The sequence shown here is derived from an EMBL/GenBank/DDBJ whole genome shotgun (WGS) entry which is preliminary data.</text>
</comment>
<protein>
    <submittedName>
        <fullName evidence="5">Peptidase M16 domain protein</fullName>
    </submittedName>
</protein>
<dbReference type="PROSITE" id="PS00143">
    <property type="entry name" value="INSULINASE"/>
    <property type="match status" value="1"/>
</dbReference>
<accession>A0A0G0G8M0</accession>
<dbReference type="InterPro" id="IPR011249">
    <property type="entry name" value="Metalloenz_LuxS/M16"/>
</dbReference>
<dbReference type="EMBL" id="LBRB01000023">
    <property type="protein sequence ID" value="KKP88072.1"/>
    <property type="molecule type" value="Genomic_DNA"/>
</dbReference>
<dbReference type="GO" id="GO:0004222">
    <property type="term" value="F:metalloendopeptidase activity"/>
    <property type="evidence" value="ECO:0007669"/>
    <property type="project" value="InterPro"/>
</dbReference>
<dbReference type="STRING" id="1618333.UR93_C0023G0026"/>
<reference evidence="5 6" key="1">
    <citation type="journal article" date="2015" name="Nature">
        <title>rRNA introns, odd ribosomes, and small enigmatic genomes across a large radiation of phyla.</title>
        <authorList>
            <person name="Brown C.T."/>
            <person name="Hug L.A."/>
            <person name="Thomas B.C."/>
            <person name="Sharon I."/>
            <person name="Castelle C.J."/>
            <person name="Singh A."/>
            <person name="Wilkins M.J."/>
            <person name="Williams K.H."/>
            <person name="Banfield J.F."/>
        </authorList>
    </citation>
    <scope>NUCLEOTIDE SEQUENCE [LARGE SCALE GENOMIC DNA]</scope>
</reference>
<evidence type="ECO:0000256" key="2">
    <source>
        <dbReference type="RuleBase" id="RU004447"/>
    </source>
</evidence>
<dbReference type="Proteomes" id="UP000034316">
    <property type="component" value="Unassembled WGS sequence"/>
</dbReference>
<evidence type="ECO:0000313" key="6">
    <source>
        <dbReference type="Proteomes" id="UP000034316"/>
    </source>
</evidence>
<comment type="similarity">
    <text evidence="1 2">Belongs to the peptidase M16 family.</text>
</comment>
<dbReference type="GO" id="GO:0046872">
    <property type="term" value="F:metal ion binding"/>
    <property type="evidence" value="ECO:0007669"/>
    <property type="project" value="InterPro"/>
</dbReference>
<dbReference type="Gene3D" id="3.30.830.10">
    <property type="entry name" value="Metalloenzyme, LuxS/M16 peptidase-like"/>
    <property type="match status" value="2"/>
</dbReference>
<dbReference type="InterPro" id="IPR001431">
    <property type="entry name" value="Pept_M16_Zn_BS"/>
</dbReference>
<dbReference type="AlphaFoldDB" id="A0A0G0G8M0"/>
<gene>
    <name evidence="5" type="ORF">UR93_C0023G0026</name>
</gene>
<dbReference type="InterPro" id="IPR011765">
    <property type="entry name" value="Pept_M16_N"/>
</dbReference>
<dbReference type="PANTHER" id="PTHR11851">
    <property type="entry name" value="METALLOPROTEASE"/>
    <property type="match status" value="1"/>
</dbReference>
<name>A0A0G0G8M0_9BACT</name>
<dbReference type="InterPro" id="IPR050361">
    <property type="entry name" value="MPP/UQCRC_Complex"/>
</dbReference>
<evidence type="ECO:0000259" key="4">
    <source>
        <dbReference type="Pfam" id="PF05193"/>
    </source>
</evidence>
<dbReference type="Pfam" id="PF00675">
    <property type="entry name" value="Peptidase_M16"/>
    <property type="match status" value="1"/>
</dbReference>
<dbReference type="Pfam" id="PF05193">
    <property type="entry name" value="Peptidase_M16_C"/>
    <property type="match status" value="1"/>
</dbReference>
<evidence type="ECO:0000256" key="1">
    <source>
        <dbReference type="ARBA" id="ARBA00007261"/>
    </source>
</evidence>
<dbReference type="InterPro" id="IPR007863">
    <property type="entry name" value="Peptidase_M16_C"/>
</dbReference>
<feature type="domain" description="Peptidase M16 N-terminal" evidence="3">
    <location>
        <begin position="20"/>
        <end position="161"/>
    </location>
</feature>
<dbReference type="GO" id="GO:0006508">
    <property type="term" value="P:proteolysis"/>
    <property type="evidence" value="ECO:0007669"/>
    <property type="project" value="InterPro"/>
</dbReference>
<proteinExistence type="inferred from homology"/>
<sequence>MKISQVKLSNNLPIYFFEKKDTQAVTVIMLAKVGSRYEDNKQAGISHILEHMFFKGTKKYPHYLDLTKYLDEISAEHNAFTSEEMTAYFIKTSYLNTLPAVEILSQMLLENTLNEKELEKEKDVIIQEMKMYLDMPARYIYDLYKKNQYGDCPLGRDVIGTVKSVKSITTQNLRDYIKKYYTPSNLIFMLAGKIDDKEKIVKTISQYFAKIKDIPVPMPDKFIQSNYKKNIYYHHKKTDQTNIVISYPGYKVDYDKRYELSILQVLMGGMMSSRLFSEVREKRGLAYRVGAEIDNYSDTGAFLVSVGLDPSKADSTVKLIKEMMPKAVKISDKEFKRAKQKIISNLALKTEDASSLAFMFLDQIIYHGKTTTPEEKIKIFNNVKKADVEKEAKKLFAHQPKITIIGPKNIVN</sequence>
<evidence type="ECO:0000259" key="3">
    <source>
        <dbReference type="Pfam" id="PF00675"/>
    </source>
</evidence>